<dbReference type="VEuPathDB" id="FungiDB:RhiirA1_400829"/>
<dbReference type="AlphaFoldDB" id="A0A2N0P0H6"/>
<reference evidence="1 2" key="1">
    <citation type="submission" date="2016-04" db="EMBL/GenBank/DDBJ databases">
        <title>Genome analyses suggest a sexual origin of heterokaryosis in a supposedly ancient asexual fungus.</title>
        <authorList>
            <person name="Ropars J."/>
            <person name="Sedzielewska K."/>
            <person name="Noel J."/>
            <person name="Charron P."/>
            <person name="Farinelli L."/>
            <person name="Marton T."/>
            <person name="Kruger M."/>
            <person name="Pelin A."/>
            <person name="Brachmann A."/>
            <person name="Corradi N."/>
        </authorList>
    </citation>
    <scope>NUCLEOTIDE SEQUENCE [LARGE SCALE GENOMIC DNA]</scope>
    <source>
        <strain evidence="1 2">A5</strain>
    </source>
</reference>
<dbReference type="EMBL" id="LLXJ01001903">
    <property type="protein sequence ID" value="PKC00318.1"/>
    <property type="molecule type" value="Genomic_DNA"/>
</dbReference>
<comment type="caution">
    <text evidence="1">The sequence shown here is derived from an EMBL/GenBank/DDBJ whole genome shotgun (WGS) entry which is preliminary data.</text>
</comment>
<proteinExistence type="predicted"/>
<dbReference type="VEuPathDB" id="FungiDB:FUN_021842"/>
<protein>
    <submittedName>
        <fullName evidence="1">Uncharacterized protein</fullName>
    </submittedName>
</protein>
<organism evidence="1 2">
    <name type="scientific">Rhizophagus irregularis</name>
    <dbReference type="NCBI Taxonomy" id="588596"/>
    <lineage>
        <taxon>Eukaryota</taxon>
        <taxon>Fungi</taxon>
        <taxon>Fungi incertae sedis</taxon>
        <taxon>Mucoromycota</taxon>
        <taxon>Glomeromycotina</taxon>
        <taxon>Glomeromycetes</taxon>
        <taxon>Glomerales</taxon>
        <taxon>Glomeraceae</taxon>
        <taxon>Rhizophagus</taxon>
    </lineage>
</organism>
<reference evidence="1 2" key="2">
    <citation type="submission" date="2017-09" db="EMBL/GenBank/DDBJ databases">
        <title>Extensive intraspecific genome diversity in a model arbuscular mycorrhizal fungus.</title>
        <authorList>
            <person name="Chen E.C."/>
            <person name="Morin E."/>
            <person name="Beaudet D."/>
            <person name="Noel J."/>
            <person name="Ndikumana S."/>
            <person name="Charron P."/>
            <person name="St-Onge C."/>
            <person name="Giorgi J."/>
            <person name="Grigoriev I.V."/>
            <person name="Roux C."/>
            <person name="Martin F.M."/>
            <person name="Corradi N."/>
        </authorList>
    </citation>
    <scope>NUCLEOTIDE SEQUENCE [LARGE SCALE GENOMIC DNA]</scope>
    <source>
        <strain evidence="1 2">A5</strain>
    </source>
</reference>
<evidence type="ECO:0000313" key="2">
    <source>
        <dbReference type="Proteomes" id="UP000232722"/>
    </source>
</evidence>
<evidence type="ECO:0000313" key="1">
    <source>
        <dbReference type="EMBL" id="PKC00318.1"/>
    </source>
</evidence>
<dbReference type="VEuPathDB" id="FungiDB:RhiirFUN_003768"/>
<dbReference type="Proteomes" id="UP000232722">
    <property type="component" value="Unassembled WGS sequence"/>
</dbReference>
<sequence length="195" mass="22853">MERGKINNRVKKVGLVKKLSIKPQHKYKSVKTTIHLLRSERTPTWLGRSNINMCIDGKKRFPGDTSLSDIRKMYSYVKYKRLRMNIKKHQTRRSWTNTLNDDVVLGATIEESLKKEGLDGTWTIPQKRKIFNNIISLQNEPLQLIPADVNKNKIVVFKESDTIEKDQEERVKIDYAEPEKVVKVINGFRDLSEWK</sequence>
<name>A0A2N0P0H6_9GLOM</name>
<accession>A0A2N0P0H6</accession>
<gene>
    <name evidence="1" type="ORF">RhiirA5_428364</name>
</gene>